<feature type="region of interest" description="Disordered" evidence="1">
    <location>
        <begin position="270"/>
        <end position="289"/>
    </location>
</feature>
<proteinExistence type="predicted"/>
<keyword evidence="2" id="KW-0489">Methyltransferase</keyword>
<organism evidence="2 3">
    <name type="scientific">Paracoccus alkenifer</name>
    <dbReference type="NCBI Taxonomy" id="65735"/>
    <lineage>
        <taxon>Bacteria</taxon>
        <taxon>Pseudomonadati</taxon>
        <taxon>Pseudomonadota</taxon>
        <taxon>Alphaproteobacteria</taxon>
        <taxon>Rhodobacterales</taxon>
        <taxon>Paracoccaceae</taxon>
        <taxon>Paracoccus</taxon>
    </lineage>
</organism>
<evidence type="ECO:0000313" key="3">
    <source>
        <dbReference type="Proteomes" id="UP000199125"/>
    </source>
</evidence>
<protein>
    <submittedName>
        <fullName evidence="2">Methyltransferase domain-containing protein</fullName>
    </submittedName>
</protein>
<dbReference type="SUPFAM" id="SSF53335">
    <property type="entry name" value="S-adenosyl-L-methionine-dependent methyltransferases"/>
    <property type="match status" value="1"/>
</dbReference>
<dbReference type="CDD" id="cd02440">
    <property type="entry name" value="AdoMet_MTases"/>
    <property type="match status" value="1"/>
</dbReference>
<gene>
    <name evidence="2" type="ORF">SAMN04488075_1301</name>
</gene>
<sequence length="289" mass="32482">MTHSYANLPGALSSCADAADDSGALRRSLTAAAAALDTRDPARQLDDDELAAFHRLHAALKDLSYGDRGKFGSAERFEFGWGAQTIVFAADVLPHIHDVLLKHYRRQDQLEFLDVGCGGGAAAHLMAQLHSSDVVFSRMNIHAIDHVAMREPWIRLNYPRVNFACRDLYEIEDRYDIVFCSHVIEHVPQVERFVGLLAEVCRGFCFIYAPFEERDRIDGHVNTITRDLFAPFGDRVQTHVFRSMGWQPAKPETSCILVVIDCRPEGQRHKPLRHGLREPAKLAPAPRAD</sequence>
<dbReference type="GO" id="GO:0032259">
    <property type="term" value="P:methylation"/>
    <property type="evidence" value="ECO:0007669"/>
    <property type="project" value="UniProtKB-KW"/>
</dbReference>
<dbReference type="GO" id="GO:0008168">
    <property type="term" value="F:methyltransferase activity"/>
    <property type="evidence" value="ECO:0007669"/>
    <property type="project" value="UniProtKB-KW"/>
</dbReference>
<evidence type="ECO:0000313" key="2">
    <source>
        <dbReference type="EMBL" id="SEH82856.1"/>
    </source>
</evidence>
<dbReference type="Proteomes" id="UP000199125">
    <property type="component" value="Unassembled WGS sequence"/>
</dbReference>
<keyword evidence="3" id="KW-1185">Reference proteome</keyword>
<dbReference type="EMBL" id="FNXG01000002">
    <property type="protein sequence ID" value="SEH82856.1"/>
    <property type="molecule type" value="Genomic_DNA"/>
</dbReference>
<reference evidence="3" key="1">
    <citation type="submission" date="2016-10" db="EMBL/GenBank/DDBJ databases">
        <authorList>
            <person name="Varghese N."/>
            <person name="Submissions S."/>
        </authorList>
    </citation>
    <scope>NUCLEOTIDE SEQUENCE [LARGE SCALE GENOMIC DNA]</scope>
    <source>
        <strain evidence="3">DSM 11593</strain>
    </source>
</reference>
<dbReference type="InterPro" id="IPR029063">
    <property type="entry name" value="SAM-dependent_MTases_sf"/>
</dbReference>
<dbReference type="STRING" id="65735.SAMN04488075_1301"/>
<dbReference type="Gene3D" id="3.40.50.150">
    <property type="entry name" value="Vaccinia Virus protein VP39"/>
    <property type="match status" value="1"/>
</dbReference>
<evidence type="ECO:0000256" key="1">
    <source>
        <dbReference type="SAM" id="MobiDB-lite"/>
    </source>
</evidence>
<name>A0A1H6LDU3_9RHOB</name>
<accession>A0A1H6LDU3</accession>
<dbReference type="AlphaFoldDB" id="A0A1H6LDU3"/>
<dbReference type="Pfam" id="PF13489">
    <property type="entry name" value="Methyltransf_23"/>
    <property type="match status" value="1"/>
</dbReference>
<keyword evidence="2" id="KW-0808">Transferase</keyword>